<evidence type="ECO:0008006" key="3">
    <source>
        <dbReference type="Google" id="ProtNLM"/>
    </source>
</evidence>
<dbReference type="Proteomes" id="UP001597548">
    <property type="component" value="Unassembled WGS sequence"/>
</dbReference>
<organism evidence="1 2">
    <name type="scientific">Psychroserpens luteus</name>
    <dbReference type="NCBI Taxonomy" id="1434066"/>
    <lineage>
        <taxon>Bacteria</taxon>
        <taxon>Pseudomonadati</taxon>
        <taxon>Bacteroidota</taxon>
        <taxon>Flavobacteriia</taxon>
        <taxon>Flavobacteriales</taxon>
        <taxon>Flavobacteriaceae</taxon>
        <taxon>Psychroserpens</taxon>
    </lineage>
</organism>
<dbReference type="EMBL" id="JBHUOS010000010">
    <property type="protein sequence ID" value="MFD2916692.1"/>
    <property type="molecule type" value="Genomic_DNA"/>
</dbReference>
<name>A0ABW5ZVV6_9FLAO</name>
<keyword evidence="2" id="KW-1185">Reference proteome</keyword>
<evidence type="ECO:0000313" key="1">
    <source>
        <dbReference type="EMBL" id="MFD2916692.1"/>
    </source>
</evidence>
<reference evidence="2" key="1">
    <citation type="journal article" date="2019" name="Int. J. Syst. Evol. Microbiol.">
        <title>The Global Catalogue of Microorganisms (GCM) 10K type strain sequencing project: providing services to taxonomists for standard genome sequencing and annotation.</title>
        <authorList>
            <consortium name="The Broad Institute Genomics Platform"/>
            <consortium name="The Broad Institute Genome Sequencing Center for Infectious Disease"/>
            <person name="Wu L."/>
            <person name="Ma J."/>
        </authorList>
    </citation>
    <scope>NUCLEOTIDE SEQUENCE [LARGE SCALE GENOMIC DNA]</scope>
    <source>
        <strain evidence="2">KCTC 32514</strain>
    </source>
</reference>
<gene>
    <name evidence="1" type="ORF">ACFS29_13640</name>
</gene>
<comment type="caution">
    <text evidence="1">The sequence shown here is derived from an EMBL/GenBank/DDBJ whole genome shotgun (WGS) entry which is preliminary data.</text>
</comment>
<sequence length="142" mass="15449">MKKLLLILPLLFLSNCSGNDRINNCNFLIDVGVNHTVNLNLSSNFPLGTITGVVLIQNQGLAGIYVINVGNDTYRAWDAADPNHAQQSCSFLQLDGVDVTCGCEDENKYNLFTGQSYDGQLPCGLKEYRVTPSGSNSFVISN</sequence>
<dbReference type="RefSeq" id="WP_194506445.1">
    <property type="nucleotide sequence ID" value="NZ_JADILU010000001.1"/>
</dbReference>
<evidence type="ECO:0000313" key="2">
    <source>
        <dbReference type="Proteomes" id="UP001597548"/>
    </source>
</evidence>
<proteinExistence type="predicted"/>
<protein>
    <recommendedName>
        <fullName evidence="3">Ferredoxin subunit of nitrite reductase or a ring-hydroxylating dioxygenase</fullName>
    </recommendedName>
</protein>
<accession>A0ABW5ZVV6</accession>